<dbReference type="Proteomes" id="UP000886687">
    <property type="component" value="Unassembled WGS sequence"/>
</dbReference>
<feature type="transmembrane region" description="Helical" evidence="1">
    <location>
        <begin position="227"/>
        <end position="251"/>
    </location>
</feature>
<comment type="caution">
    <text evidence="3">The sequence shown here is derived from an EMBL/GenBank/DDBJ whole genome shotgun (WGS) entry which is preliminary data.</text>
</comment>
<evidence type="ECO:0000313" key="4">
    <source>
        <dbReference type="Proteomes" id="UP000886687"/>
    </source>
</evidence>
<protein>
    <submittedName>
        <fullName evidence="3">tRNA threonylcarbamoyladenosine dehydratase</fullName>
    </submittedName>
</protein>
<dbReference type="InterPro" id="IPR029752">
    <property type="entry name" value="D-isomer_DH_CS1"/>
</dbReference>
<dbReference type="GO" id="GO:0008641">
    <property type="term" value="F:ubiquitin-like modifier activating enzyme activity"/>
    <property type="evidence" value="ECO:0007669"/>
    <property type="project" value="InterPro"/>
</dbReference>
<keyword evidence="1" id="KW-0812">Transmembrane</keyword>
<dbReference type="InterPro" id="IPR035985">
    <property type="entry name" value="Ubiquitin-activating_enz"/>
</dbReference>
<dbReference type="CDD" id="cd00755">
    <property type="entry name" value="YgdL_like"/>
    <property type="match status" value="1"/>
</dbReference>
<dbReference type="GO" id="GO:0016616">
    <property type="term" value="F:oxidoreductase activity, acting on the CH-OH group of donors, NAD or NADP as acceptor"/>
    <property type="evidence" value="ECO:0007669"/>
    <property type="project" value="UniProtKB-ARBA"/>
</dbReference>
<organism evidence="3 4">
    <name type="scientific">Candidatus Thiodiazotropha lotti</name>
    <dbReference type="NCBI Taxonomy" id="2792787"/>
    <lineage>
        <taxon>Bacteria</taxon>
        <taxon>Pseudomonadati</taxon>
        <taxon>Pseudomonadota</taxon>
        <taxon>Gammaproteobacteria</taxon>
        <taxon>Chromatiales</taxon>
        <taxon>Sedimenticolaceae</taxon>
        <taxon>Candidatus Thiodiazotropha</taxon>
    </lineage>
</organism>
<dbReference type="InterPro" id="IPR045886">
    <property type="entry name" value="ThiF/MoeB/HesA"/>
</dbReference>
<gene>
    <name evidence="3" type="ORF">JAZ04_03285</name>
</gene>
<proteinExistence type="predicted"/>
<dbReference type="SUPFAM" id="SSF69572">
    <property type="entry name" value="Activating enzymes of the ubiquitin-like proteins"/>
    <property type="match status" value="1"/>
</dbReference>
<dbReference type="GO" id="GO:0061504">
    <property type="term" value="P:cyclic threonylcarbamoyladenosine biosynthetic process"/>
    <property type="evidence" value="ECO:0007669"/>
    <property type="project" value="TreeGrafter"/>
</dbReference>
<keyword evidence="1" id="KW-1133">Transmembrane helix</keyword>
<dbReference type="PANTHER" id="PTHR43267:SF1">
    <property type="entry name" value="TRNA THREONYLCARBAMOYLADENOSINE DEHYDRATASE"/>
    <property type="match status" value="1"/>
</dbReference>
<dbReference type="EMBL" id="JAEPDI010000001">
    <property type="protein sequence ID" value="MCG7937868.1"/>
    <property type="molecule type" value="Genomic_DNA"/>
</dbReference>
<reference evidence="3" key="1">
    <citation type="journal article" date="2021" name="Proc. Natl. Acad. Sci. U.S.A.">
        <title>Global biogeography of chemosynthetic symbionts reveals both localized and globally distributed symbiont groups. .</title>
        <authorList>
            <person name="Osvatic J.T."/>
            <person name="Wilkins L.G.E."/>
            <person name="Leibrecht L."/>
            <person name="Leray M."/>
            <person name="Zauner S."/>
            <person name="Polzin J."/>
            <person name="Camacho Y."/>
            <person name="Gros O."/>
            <person name="van Gils J.A."/>
            <person name="Eisen J.A."/>
            <person name="Petersen J.M."/>
            <person name="Yuen B."/>
        </authorList>
    </citation>
    <scope>NUCLEOTIDE SEQUENCE</scope>
    <source>
        <strain evidence="3">MAGL173</strain>
    </source>
</reference>
<sequence length="257" mass="28164">MDYARRFSGISRLYGKQGLESIRDSNVAVIGVGGVGSWAVEGLARSGIGNISLYDLDHVAESNINRQLPALEHELGKAKVKVMAQRVGQINSECRVEAIEEFIEAKNLQQLIGKKFDYVIDCIDNYRTKAALIAYCKINKLPIITVGGAGGQTDPTKICKIDLSRSEQDPLLSKTRKLLRQNYKFPANLKRRFGVPCVYSTEQQKAPADLSCLDSDKEFKSDLNCAGYGSVMTVTATFGLVAVSHVLSVLAEKSKSK</sequence>
<dbReference type="AlphaFoldDB" id="A0A9E4K2Q0"/>
<evidence type="ECO:0000313" key="3">
    <source>
        <dbReference type="EMBL" id="MCG7937868.1"/>
    </source>
</evidence>
<accession>A0A9E4K2Q0</accession>
<dbReference type="GO" id="GO:0061503">
    <property type="term" value="F:tRNA threonylcarbamoyladenosine dehydratase"/>
    <property type="evidence" value="ECO:0007669"/>
    <property type="project" value="TreeGrafter"/>
</dbReference>
<dbReference type="Pfam" id="PF00899">
    <property type="entry name" value="ThiF"/>
    <property type="match status" value="1"/>
</dbReference>
<feature type="domain" description="THIF-type NAD/FAD binding fold" evidence="2">
    <location>
        <begin position="12"/>
        <end position="253"/>
    </location>
</feature>
<dbReference type="InterPro" id="IPR000594">
    <property type="entry name" value="ThiF_NAD_FAD-bd"/>
</dbReference>
<dbReference type="PROSITE" id="PS00065">
    <property type="entry name" value="D_2_HYDROXYACID_DH_1"/>
    <property type="match status" value="1"/>
</dbReference>
<evidence type="ECO:0000259" key="2">
    <source>
        <dbReference type="Pfam" id="PF00899"/>
    </source>
</evidence>
<dbReference type="Gene3D" id="3.40.50.720">
    <property type="entry name" value="NAD(P)-binding Rossmann-like Domain"/>
    <property type="match status" value="1"/>
</dbReference>
<evidence type="ECO:0000256" key="1">
    <source>
        <dbReference type="SAM" id="Phobius"/>
    </source>
</evidence>
<keyword evidence="1" id="KW-0472">Membrane</keyword>
<dbReference type="PANTHER" id="PTHR43267">
    <property type="entry name" value="TRNA THREONYLCARBAMOYLADENOSINE DEHYDRATASE"/>
    <property type="match status" value="1"/>
</dbReference>
<name>A0A9E4K2Q0_9GAMM</name>